<dbReference type="PANTHER" id="PTHR34200">
    <property type="entry name" value="DENTIN SIALOPHOSPHOPROTEIN-LIKE ISOFORM X1"/>
    <property type="match status" value="1"/>
</dbReference>
<protein>
    <recommendedName>
        <fullName evidence="4">DUF7356 domain-containing protein</fullName>
    </recommendedName>
</protein>
<reference evidence="5 6" key="1">
    <citation type="journal article" date="2019" name="Nat. Plants">
        <title>Stout camphor tree genome fills gaps in understanding of flowering plant genome evolution.</title>
        <authorList>
            <person name="Chaw S.M."/>
            <person name="Liu Y.C."/>
            <person name="Wu Y.W."/>
            <person name="Wang H.Y."/>
            <person name="Lin C.I."/>
            <person name="Wu C.S."/>
            <person name="Ke H.M."/>
            <person name="Chang L.Y."/>
            <person name="Hsu C.Y."/>
            <person name="Yang H.T."/>
            <person name="Sudianto E."/>
            <person name="Hsu M.H."/>
            <person name="Wu K.P."/>
            <person name="Wang L.N."/>
            <person name="Leebens-Mack J.H."/>
            <person name="Tsai I.J."/>
        </authorList>
    </citation>
    <scope>NUCLEOTIDE SEQUENCE [LARGE SCALE GENOMIC DNA]</scope>
    <source>
        <strain evidence="6">cv. Chaw 1501</strain>
        <tissue evidence="5">Young leaves</tissue>
    </source>
</reference>
<feature type="compositionally biased region" description="Basic and acidic residues" evidence="1">
    <location>
        <begin position="83"/>
        <end position="130"/>
    </location>
</feature>
<proteinExistence type="predicted"/>
<organism evidence="5 6">
    <name type="scientific">Cinnamomum micranthum f. kanehirae</name>
    <dbReference type="NCBI Taxonomy" id="337451"/>
    <lineage>
        <taxon>Eukaryota</taxon>
        <taxon>Viridiplantae</taxon>
        <taxon>Streptophyta</taxon>
        <taxon>Embryophyta</taxon>
        <taxon>Tracheophyta</taxon>
        <taxon>Spermatophyta</taxon>
        <taxon>Magnoliopsida</taxon>
        <taxon>Magnoliidae</taxon>
        <taxon>Laurales</taxon>
        <taxon>Lauraceae</taxon>
        <taxon>Cinnamomum</taxon>
    </lineage>
</organism>
<feature type="region of interest" description="Disordered" evidence="1">
    <location>
        <begin position="41"/>
        <end position="164"/>
    </location>
</feature>
<comment type="caution">
    <text evidence="5">The sequence shown here is derived from an EMBL/GenBank/DDBJ whole genome shotgun (WGS) entry which is preliminary data.</text>
</comment>
<dbReference type="AlphaFoldDB" id="A0A3S3NXQ8"/>
<keyword evidence="3" id="KW-0732">Signal</keyword>
<name>A0A3S3NXQ8_9MAGN</name>
<accession>A0A3S3NXQ8</accession>
<feature type="signal peptide" evidence="3">
    <location>
        <begin position="1"/>
        <end position="23"/>
    </location>
</feature>
<gene>
    <name evidence="5" type="ORF">CKAN_02587000</name>
</gene>
<feature type="compositionally biased region" description="Basic and acidic residues" evidence="1">
    <location>
        <begin position="141"/>
        <end position="161"/>
    </location>
</feature>
<keyword evidence="2" id="KW-0812">Transmembrane</keyword>
<dbReference type="Proteomes" id="UP000283530">
    <property type="component" value="Unassembled WGS sequence"/>
</dbReference>
<keyword evidence="6" id="KW-1185">Reference proteome</keyword>
<keyword evidence="2" id="KW-1133">Transmembrane helix</keyword>
<feature type="transmembrane region" description="Helical" evidence="2">
    <location>
        <begin position="286"/>
        <end position="307"/>
    </location>
</feature>
<dbReference type="InterPro" id="IPR055780">
    <property type="entry name" value="DUF7356"/>
</dbReference>
<evidence type="ECO:0000256" key="1">
    <source>
        <dbReference type="SAM" id="MobiDB-lite"/>
    </source>
</evidence>
<evidence type="ECO:0000313" key="6">
    <source>
        <dbReference type="Proteomes" id="UP000283530"/>
    </source>
</evidence>
<feature type="chain" id="PRO_5018765374" description="DUF7356 domain-containing protein" evidence="3">
    <location>
        <begin position="24"/>
        <end position="385"/>
    </location>
</feature>
<evidence type="ECO:0000259" key="4">
    <source>
        <dbReference type="Pfam" id="PF24053"/>
    </source>
</evidence>
<dbReference type="STRING" id="337451.A0A3S3NXQ8"/>
<dbReference type="OrthoDB" id="1936430at2759"/>
<dbReference type="PANTHER" id="PTHR34200:SF8">
    <property type="entry name" value="TRANSMEMBRANE PROTEIN"/>
    <property type="match status" value="1"/>
</dbReference>
<keyword evidence="2" id="KW-0472">Membrane</keyword>
<dbReference type="EMBL" id="QPKB01000012">
    <property type="protein sequence ID" value="RWR96481.1"/>
    <property type="molecule type" value="Genomic_DNA"/>
</dbReference>
<feature type="region of interest" description="Disordered" evidence="1">
    <location>
        <begin position="327"/>
        <end position="385"/>
    </location>
</feature>
<evidence type="ECO:0000256" key="2">
    <source>
        <dbReference type="SAM" id="Phobius"/>
    </source>
</evidence>
<evidence type="ECO:0000313" key="5">
    <source>
        <dbReference type="EMBL" id="RWR96481.1"/>
    </source>
</evidence>
<dbReference type="Pfam" id="PF24053">
    <property type="entry name" value="DUF7356"/>
    <property type="match status" value="1"/>
</dbReference>
<sequence length="385" mass="42778">MAKIGFFLLLALAFVLLFIMVDCHVTGTEVNHVDSILELDPKDVPLSKDGNVSDGNLGKGPPNVDSPKVEQGKNGKVQNDIQLDNRGDTDSKKNDSSQDLDSKQNHKVEEDKKSEDKKSGLDGKNKKSDLMNEGLGSKVVPGEDTKDGESDPSKSLRKENPQLEECDVSNSCVDEKKKLVACLRVPGNESPHLSLLVQNKGSESLKVNITAPDSIQLEQTMFQLQEKKNRKVRVSIENGSNDTVIVLTAGYGHCKLDFRDMVFPDTGRKVEYTATSTYSSQLRRNLAIYLFIAVVLIIGAAWACLTLRRRHDDPRFQKVETELPISSGGKMEIDESDGWDNSWGDNWDDEEAPKTPSRLIANLSSKGLTPRRSNYKDGWQNSWKD</sequence>
<evidence type="ECO:0000256" key="3">
    <source>
        <dbReference type="SAM" id="SignalP"/>
    </source>
</evidence>
<feature type="domain" description="DUF7356" evidence="4">
    <location>
        <begin position="158"/>
        <end position="261"/>
    </location>
</feature>